<comment type="similarity">
    <text evidence="5">Belongs to the bacterial ribosomal protein bL25 family. CTC subfamily.</text>
</comment>
<feature type="domain" description="Large ribosomal subunit protein bL25 beta" evidence="8">
    <location>
        <begin position="100"/>
        <end position="184"/>
    </location>
</feature>
<feature type="compositionally biased region" description="Basic and acidic residues" evidence="6">
    <location>
        <begin position="202"/>
        <end position="214"/>
    </location>
</feature>
<dbReference type="InterPro" id="IPR011035">
    <property type="entry name" value="Ribosomal_bL25/Gln-tRNA_synth"/>
</dbReference>
<dbReference type="EMBL" id="DTMF01000366">
    <property type="protein sequence ID" value="HGF35676.1"/>
    <property type="molecule type" value="Genomic_DNA"/>
</dbReference>
<dbReference type="HAMAP" id="MF_01334">
    <property type="entry name" value="Ribosomal_bL25_CTC"/>
    <property type="match status" value="1"/>
</dbReference>
<keyword evidence="4 5" id="KW-0687">Ribonucleoprotein</keyword>
<protein>
    <recommendedName>
        <fullName evidence="5">Large ribosomal subunit protein bL25</fullName>
    </recommendedName>
    <alternativeName>
        <fullName evidence="5">General stress protein CTC</fullName>
    </alternativeName>
</protein>
<evidence type="ECO:0000256" key="2">
    <source>
        <dbReference type="ARBA" id="ARBA00022884"/>
    </source>
</evidence>
<dbReference type="Gene3D" id="2.170.120.20">
    <property type="entry name" value="Ribosomal protein L25, beta domain"/>
    <property type="match status" value="1"/>
</dbReference>
<dbReference type="InterPro" id="IPR001021">
    <property type="entry name" value="Ribosomal_bL25_long"/>
</dbReference>
<dbReference type="SUPFAM" id="SSF50715">
    <property type="entry name" value="Ribosomal protein L25-like"/>
    <property type="match status" value="1"/>
</dbReference>
<comment type="caution">
    <text evidence="9">The sequence shown here is derived from an EMBL/GenBank/DDBJ whole genome shotgun (WGS) entry which is preliminary data.</text>
</comment>
<dbReference type="GO" id="GO:0008097">
    <property type="term" value="F:5S rRNA binding"/>
    <property type="evidence" value="ECO:0007669"/>
    <property type="project" value="InterPro"/>
</dbReference>
<feature type="compositionally biased region" description="Acidic residues" evidence="6">
    <location>
        <begin position="189"/>
        <end position="199"/>
    </location>
</feature>
<comment type="function">
    <text evidence="5">This is one of the proteins that binds to the 5S RNA in the ribosome where it forms part of the central protuberance.</text>
</comment>
<dbReference type="InterPro" id="IPR029751">
    <property type="entry name" value="Ribosomal_L25_dom"/>
</dbReference>
<organism evidence="9">
    <name type="scientific">Desulfobacca acetoxidans</name>
    <dbReference type="NCBI Taxonomy" id="60893"/>
    <lineage>
        <taxon>Bacteria</taxon>
        <taxon>Pseudomonadati</taxon>
        <taxon>Thermodesulfobacteriota</taxon>
        <taxon>Desulfobaccia</taxon>
        <taxon>Desulfobaccales</taxon>
        <taxon>Desulfobaccaceae</taxon>
        <taxon>Desulfobacca</taxon>
    </lineage>
</organism>
<dbReference type="Pfam" id="PF01386">
    <property type="entry name" value="Ribosomal_L25p"/>
    <property type="match status" value="1"/>
</dbReference>
<dbReference type="InterPro" id="IPR020057">
    <property type="entry name" value="Ribosomal_bL25_b-dom"/>
</dbReference>
<evidence type="ECO:0000259" key="8">
    <source>
        <dbReference type="Pfam" id="PF14693"/>
    </source>
</evidence>
<name>A0A7C3UZV7_9BACT</name>
<dbReference type="AlphaFoldDB" id="A0A7C3UZV7"/>
<evidence type="ECO:0000256" key="3">
    <source>
        <dbReference type="ARBA" id="ARBA00022980"/>
    </source>
</evidence>
<comment type="subunit">
    <text evidence="5">Part of the 50S ribosomal subunit; part of the 5S rRNA/L5/L18/L25 subcomplex. Contacts the 5S rRNA. Binds to the 5S rRNA independently of L5 and L18.</text>
</comment>
<dbReference type="Pfam" id="PF14693">
    <property type="entry name" value="Ribosomal_TL5_C"/>
    <property type="match status" value="1"/>
</dbReference>
<dbReference type="CDD" id="cd00495">
    <property type="entry name" value="Ribosomal_L25_TL5_CTC"/>
    <property type="match status" value="1"/>
</dbReference>
<dbReference type="Gene3D" id="2.40.240.10">
    <property type="entry name" value="Ribosomal Protein L25, Chain P"/>
    <property type="match status" value="1"/>
</dbReference>
<keyword evidence="3 5" id="KW-0689">Ribosomal protein</keyword>
<feature type="region of interest" description="Disordered" evidence="6">
    <location>
        <begin position="189"/>
        <end position="214"/>
    </location>
</feature>
<feature type="domain" description="Large ribosomal subunit protein bL25 L25" evidence="7">
    <location>
        <begin position="7"/>
        <end position="92"/>
    </location>
</feature>
<proteinExistence type="inferred from homology"/>
<evidence type="ECO:0000256" key="5">
    <source>
        <dbReference type="HAMAP-Rule" id="MF_01334"/>
    </source>
</evidence>
<keyword evidence="2 5" id="KW-0694">RNA-binding</keyword>
<gene>
    <name evidence="5" type="primary">rplY</name>
    <name evidence="5" type="synonym">ctc</name>
    <name evidence="9" type="ORF">ENW96_15055</name>
</gene>
<accession>A0A7C3UZV7</accession>
<dbReference type="GO" id="GO:0022625">
    <property type="term" value="C:cytosolic large ribosomal subunit"/>
    <property type="evidence" value="ECO:0007669"/>
    <property type="project" value="TreeGrafter"/>
</dbReference>
<dbReference type="InterPro" id="IPR020056">
    <property type="entry name" value="Rbsml_bL25/Gln-tRNA_synth_N"/>
</dbReference>
<evidence type="ECO:0000256" key="4">
    <source>
        <dbReference type="ARBA" id="ARBA00023274"/>
    </source>
</evidence>
<keyword evidence="1 5" id="KW-0699">rRNA-binding</keyword>
<evidence type="ECO:0000256" key="6">
    <source>
        <dbReference type="SAM" id="MobiDB-lite"/>
    </source>
</evidence>
<dbReference type="GO" id="GO:0003735">
    <property type="term" value="F:structural constituent of ribosome"/>
    <property type="evidence" value="ECO:0007669"/>
    <property type="project" value="InterPro"/>
</dbReference>
<evidence type="ECO:0000259" key="7">
    <source>
        <dbReference type="Pfam" id="PF01386"/>
    </source>
</evidence>
<dbReference type="InterPro" id="IPR037121">
    <property type="entry name" value="Ribosomal_bL25_C"/>
</dbReference>
<evidence type="ECO:0000313" key="9">
    <source>
        <dbReference type="EMBL" id="HGF35676.1"/>
    </source>
</evidence>
<sequence length="214" mass="23081">MLEKVVLKASKRNITGKQVGALRRAGKLPAVLYGHYVDSTPILLDAHETTLMLSRLTSSSLVTISLDGKEYPTLVRAKQRHPVKQHLLHLDFQALSLTEKTHVKVGIEFTGTAPAVKAYGAVLVTPLTELEVECLPQEMPERVVVDISGLAEPGDSIHVRDLKLPGTVAILTDPDEVVVSATATRAEEVVEAAPEEAAAEPEVIRSGKKEEAAE</sequence>
<dbReference type="PANTHER" id="PTHR33284:SF1">
    <property type="entry name" value="RIBOSOMAL PROTEIN L25_GLN-TRNA SYNTHETASE, ANTI-CODON-BINDING DOMAIN-CONTAINING PROTEIN"/>
    <property type="match status" value="1"/>
</dbReference>
<dbReference type="GO" id="GO:0006412">
    <property type="term" value="P:translation"/>
    <property type="evidence" value="ECO:0007669"/>
    <property type="project" value="UniProtKB-UniRule"/>
</dbReference>
<dbReference type="NCBIfam" id="TIGR00731">
    <property type="entry name" value="bL25_bact_ctc"/>
    <property type="match status" value="1"/>
</dbReference>
<evidence type="ECO:0000256" key="1">
    <source>
        <dbReference type="ARBA" id="ARBA00022730"/>
    </source>
</evidence>
<dbReference type="InterPro" id="IPR020930">
    <property type="entry name" value="Ribosomal_uL5_bac-type"/>
</dbReference>
<reference evidence="9" key="1">
    <citation type="journal article" date="2020" name="mSystems">
        <title>Genome- and Community-Level Interaction Insights into Carbon Utilization and Element Cycling Functions of Hydrothermarchaeota in Hydrothermal Sediment.</title>
        <authorList>
            <person name="Zhou Z."/>
            <person name="Liu Y."/>
            <person name="Xu W."/>
            <person name="Pan J."/>
            <person name="Luo Z.H."/>
            <person name="Li M."/>
        </authorList>
    </citation>
    <scope>NUCLEOTIDE SEQUENCE [LARGE SCALE GENOMIC DNA]</scope>
    <source>
        <strain evidence="9">SpSt-897</strain>
    </source>
</reference>
<dbReference type="PANTHER" id="PTHR33284">
    <property type="entry name" value="RIBOSOMAL PROTEIN L25/GLN-TRNA SYNTHETASE, ANTI-CODON-BINDING DOMAIN-CONTAINING PROTEIN"/>
    <property type="match status" value="1"/>
</dbReference>